<proteinExistence type="predicted"/>
<dbReference type="InterPro" id="IPR047886">
    <property type="entry name" value="ARHGAP20-like_RhoGAP"/>
</dbReference>
<accession>A0AAY4C4U1</accession>
<protein>
    <recommendedName>
        <fullName evidence="4">Rho-GAP domain-containing protein</fullName>
    </recommendedName>
</protein>
<dbReference type="GO" id="GO:0005096">
    <property type="term" value="F:GTPase activator activity"/>
    <property type="evidence" value="ECO:0007669"/>
    <property type="project" value="UniProtKB-KW"/>
</dbReference>
<dbReference type="Proteomes" id="UP000694580">
    <property type="component" value="Chromosome 1"/>
</dbReference>
<organism evidence="5 6">
    <name type="scientific">Denticeps clupeoides</name>
    <name type="common">denticle herring</name>
    <dbReference type="NCBI Taxonomy" id="299321"/>
    <lineage>
        <taxon>Eukaryota</taxon>
        <taxon>Metazoa</taxon>
        <taxon>Chordata</taxon>
        <taxon>Craniata</taxon>
        <taxon>Vertebrata</taxon>
        <taxon>Euteleostomi</taxon>
        <taxon>Actinopterygii</taxon>
        <taxon>Neopterygii</taxon>
        <taxon>Teleostei</taxon>
        <taxon>Clupei</taxon>
        <taxon>Clupeiformes</taxon>
        <taxon>Denticipitoidei</taxon>
        <taxon>Denticipitidae</taxon>
        <taxon>Denticeps</taxon>
    </lineage>
</organism>
<dbReference type="SUPFAM" id="SSF48350">
    <property type="entry name" value="GTPase activation domain, GAP"/>
    <property type="match status" value="1"/>
</dbReference>
<dbReference type="SMART" id="SM00324">
    <property type="entry name" value="RhoGAP"/>
    <property type="match status" value="1"/>
</dbReference>
<dbReference type="GO" id="GO:0035023">
    <property type="term" value="P:regulation of Rho protein signal transduction"/>
    <property type="evidence" value="ECO:0007669"/>
    <property type="project" value="InterPro"/>
</dbReference>
<reference evidence="5 6" key="1">
    <citation type="submission" date="2020-06" db="EMBL/GenBank/DDBJ databases">
        <authorList>
            <consortium name="Wellcome Sanger Institute Data Sharing"/>
        </authorList>
    </citation>
    <scope>NUCLEOTIDE SEQUENCE [LARGE SCALE GENOMIC DNA]</scope>
</reference>
<sequence>QSGAPLNLKKSLFGQDLCHVCEDRDALPKPIMGILMLLWRNGPYTEGVFRKAGNARALREIKEQLDCGADVNLDDKTTVLLAALLKDFLRNLPGGLLMVEHYQAWMTALETRDVDERCMEIQKVIEKLPEQNVLLLRHLVFVLHHISQHEERNKMSTDNLAICIAPNLLHVDQVDMVEKVKELTGFLIDHCSEIFGENPMHLPSDSDEEEFSETQDCLSVNQHDSAYETDADADKGSNMQLATCSHMQQADGAPESYHISPLSSSTFSSSIRPFLRRCSEPDITVFKASRRQTTLTRSHTDFFRKGEEDLNNLLRKQISDECIVQDSSSVRPQACHSSPSKIHPCCSSCSLESAFSSASESSISTPTTSPSIHRRSLDLPLFPRQEREERAIQRRSQSLRCAATQNRLTLRRGHSSKFSHPQKALLRSQTLPEYTFSTSSLSSVRILSSEEVFKLVDSKVPGLPPSYQQATRVRPAPQPLSGSMTVQDARRFSTSPASICEEPPCSSANGILHSSYLCHVRIQATDGPLTLPPELASQSGPAPEQEKDATRMSTDLPNTRESYV</sequence>
<keyword evidence="1" id="KW-0343">GTPase activation</keyword>
<dbReference type="InterPro" id="IPR000198">
    <property type="entry name" value="RhoGAP_dom"/>
</dbReference>
<dbReference type="AlphaFoldDB" id="A0AAY4C4U1"/>
<feature type="region of interest" description="Disordered" evidence="3">
    <location>
        <begin position="466"/>
        <end position="487"/>
    </location>
</feature>
<evidence type="ECO:0000313" key="5">
    <source>
        <dbReference type="Ensembl" id="ENSDCDP00010027904.1"/>
    </source>
</evidence>
<dbReference type="PROSITE" id="PS50238">
    <property type="entry name" value="RHOGAP"/>
    <property type="match status" value="1"/>
</dbReference>
<dbReference type="Gene3D" id="1.10.555.10">
    <property type="entry name" value="Rho GTPase activation protein"/>
    <property type="match status" value="1"/>
</dbReference>
<dbReference type="Ensembl" id="ENSDCDT00010034407.1">
    <property type="protein sequence ID" value="ENSDCDP00010027904.1"/>
    <property type="gene ID" value="ENSDCDG00010017553.1"/>
</dbReference>
<evidence type="ECO:0000313" key="6">
    <source>
        <dbReference type="Proteomes" id="UP000694580"/>
    </source>
</evidence>
<dbReference type="PANTHER" id="PTHR23179">
    <property type="entry name" value="T-CELL ACTIVATION RHO GTPASE ACTIVATING PROTEIN-RELATED"/>
    <property type="match status" value="1"/>
</dbReference>
<dbReference type="Pfam" id="PF00620">
    <property type="entry name" value="RhoGAP"/>
    <property type="match status" value="1"/>
</dbReference>
<feature type="domain" description="Rho-GAP" evidence="4">
    <location>
        <begin position="15"/>
        <end position="195"/>
    </location>
</feature>
<keyword evidence="6" id="KW-1185">Reference proteome</keyword>
<feature type="region of interest" description="Disordered" evidence="3">
    <location>
        <begin position="528"/>
        <end position="564"/>
    </location>
</feature>
<evidence type="ECO:0000259" key="4">
    <source>
        <dbReference type="PROSITE" id="PS50238"/>
    </source>
</evidence>
<keyword evidence="2" id="KW-0597">Phosphoprotein</keyword>
<dbReference type="CDD" id="cd04402">
    <property type="entry name" value="RhoGAP_ARHGAP20"/>
    <property type="match status" value="1"/>
</dbReference>
<feature type="compositionally biased region" description="Polar residues" evidence="3">
    <location>
        <begin position="551"/>
        <end position="564"/>
    </location>
</feature>
<dbReference type="InterPro" id="IPR008936">
    <property type="entry name" value="Rho_GTPase_activation_prot"/>
</dbReference>
<evidence type="ECO:0000256" key="2">
    <source>
        <dbReference type="ARBA" id="ARBA00022553"/>
    </source>
</evidence>
<reference evidence="5" key="3">
    <citation type="submission" date="2025-09" db="UniProtKB">
        <authorList>
            <consortium name="Ensembl"/>
        </authorList>
    </citation>
    <scope>IDENTIFICATION</scope>
</reference>
<gene>
    <name evidence="5" type="primary">tagapa</name>
</gene>
<evidence type="ECO:0000256" key="3">
    <source>
        <dbReference type="SAM" id="MobiDB-lite"/>
    </source>
</evidence>
<name>A0AAY4C4U1_9TELE</name>
<dbReference type="GO" id="GO:0007165">
    <property type="term" value="P:signal transduction"/>
    <property type="evidence" value="ECO:0007669"/>
    <property type="project" value="InterPro"/>
</dbReference>
<dbReference type="GeneTree" id="ENSGT00940000157993"/>
<reference evidence="5" key="2">
    <citation type="submission" date="2025-08" db="UniProtKB">
        <authorList>
            <consortium name="Ensembl"/>
        </authorList>
    </citation>
    <scope>IDENTIFICATION</scope>
</reference>
<evidence type="ECO:0000256" key="1">
    <source>
        <dbReference type="ARBA" id="ARBA00022468"/>
    </source>
</evidence>
<dbReference type="PANTHER" id="PTHR23179:SF26">
    <property type="entry name" value="T-CELL ACTIVATION RHO GTPASE-ACTIVATING PROTEIN"/>
    <property type="match status" value="1"/>
</dbReference>